<dbReference type="EMBL" id="CP029190">
    <property type="protein sequence ID" value="QES51821.1"/>
    <property type="molecule type" value="Genomic_DNA"/>
</dbReference>
<evidence type="ECO:0000256" key="8">
    <source>
        <dbReference type="SAM" id="MobiDB-lite"/>
    </source>
</evidence>
<organism evidence="10 11">
    <name type="scientific">Streptomyces venezuelae</name>
    <dbReference type="NCBI Taxonomy" id="54571"/>
    <lineage>
        <taxon>Bacteria</taxon>
        <taxon>Bacillati</taxon>
        <taxon>Actinomycetota</taxon>
        <taxon>Actinomycetes</taxon>
        <taxon>Kitasatosporales</taxon>
        <taxon>Streptomycetaceae</taxon>
        <taxon>Streptomyces</taxon>
    </lineage>
</organism>
<accession>A0A5P2DF04</accession>
<dbReference type="PANTHER" id="PTHR34979">
    <property type="entry name" value="INNER MEMBRANE PROTEIN YGAZ"/>
    <property type="match status" value="1"/>
</dbReference>
<feature type="region of interest" description="Disordered" evidence="8">
    <location>
        <begin position="224"/>
        <end position="256"/>
    </location>
</feature>
<comment type="subcellular location">
    <subcellularLocation>
        <location evidence="1">Cell membrane</location>
        <topology evidence="1">Multi-pass membrane protein</topology>
    </subcellularLocation>
</comment>
<evidence type="ECO:0000256" key="3">
    <source>
        <dbReference type="ARBA" id="ARBA00022448"/>
    </source>
</evidence>
<feature type="transmembrane region" description="Helical" evidence="9">
    <location>
        <begin position="127"/>
        <end position="154"/>
    </location>
</feature>
<keyword evidence="7 9" id="KW-0472">Membrane</keyword>
<evidence type="ECO:0000256" key="5">
    <source>
        <dbReference type="ARBA" id="ARBA00022692"/>
    </source>
</evidence>
<evidence type="ECO:0000313" key="10">
    <source>
        <dbReference type="EMBL" id="QES51821.1"/>
    </source>
</evidence>
<evidence type="ECO:0000256" key="7">
    <source>
        <dbReference type="ARBA" id="ARBA00023136"/>
    </source>
</evidence>
<sequence length="256" mass="26223">MRSIWRTLDRGPLRDIALVCLAVGVIGVSYGAVSVTAGFAWWFPVLMGALVLAASSEFLFVGIIAAGGSPIAALLAGLLVNARHLPFGLAVPDVLGRGWRRMLGTHLMNDETVVFAIAQDGLPRKRAAYWACGLGILVCWPAGAALGALLGSVVEDTGTLGLDAMFPAVIVALILPALKERALRRTALAGCALALAAVAFLPAGLPVLVALAALPLFVILSARQDGSNPSDPSDPSGPADPADPAESCDSAEGAVR</sequence>
<dbReference type="Proteomes" id="UP000325211">
    <property type="component" value="Chromosome"/>
</dbReference>
<keyword evidence="3" id="KW-0813">Transport</keyword>
<name>A0A5P2DF04_STRVZ</name>
<protein>
    <submittedName>
        <fullName evidence="10">Branched-chain amino acid permease</fullName>
    </submittedName>
</protein>
<reference evidence="10 11" key="1">
    <citation type="submission" date="2018-05" db="EMBL/GenBank/DDBJ databases">
        <title>Streptomyces venezuelae.</title>
        <authorList>
            <person name="Kim W."/>
            <person name="Lee N."/>
            <person name="Cho B.-K."/>
        </authorList>
    </citation>
    <scope>NUCLEOTIDE SEQUENCE [LARGE SCALE GENOMIC DNA]</scope>
    <source>
        <strain evidence="10 11">ATCC 21782</strain>
    </source>
</reference>
<feature type="transmembrane region" description="Helical" evidence="9">
    <location>
        <begin position="160"/>
        <end position="178"/>
    </location>
</feature>
<feature type="transmembrane region" description="Helical" evidence="9">
    <location>
        <begin position="16"/>
        <end position="43"/>
    </location>
</feature>
<dbReference type="RefSeq" id="WP_150211565.1">
    <property type="nucleotide sequence ID" value="NZ_CP029190.1"/>
</dbReference>
<feature type="transmembrane region" description="Helical" evidence="9">
    <location>
        <begin position="58"/>
        <end position="80"/>
    </location>
</feature>
<evidence type="ECO:0000313" key="11">
    <source>
        <dbReference type="Proteomes" id="UP000325211"/>
    </source>
</evidence>
<evidence type="ECO:0000256" key="9">
    <source>
        <dbReference type="SAM" id="Phobius"/>
    </source>
</evidence>
<evidence type="ECO:0000256" key="1">
    <source>
        <dbReference type="ARBA" id="ARBA00004651"/>
    </source>
</evidence>
<keyword evidence="5 9" id="KW-0812">Transmembrane</keyword>
<keyword evidence="6 9" id="KW-1133">Transmembrane helix</keyword>
<dbReference type="GO" id="GO:0005886">
    <property type="term" value="C:plasma membrane"/>
    <property type="evidence" value="ECO:0007669"/>
    <property type="project" value="UniProtKB-SubCell"/>
</dbReference>
<dbReference type="PANTHER" id="PTHR34979:SF1">
    <property type="entry name" value="INNER MEMBRANE PROTEIN YGAZ"/>
    <property type="match status" value="1"/>
</dbReference>
<comment type="similarity">
    <text evidence="2">Belongs to the AzlC family.</text>
</comment>
<dbReference type="InterPro" id="IPR011606">
    <property type="entry name" value="Brnchd-chn_aa_trnsp_permease"/>
</dbReference>
<keyword evidence="4" id="KW-1003">Cell membrane</keyword>
<dbReference type="OrthoDB" id="5195391at2"/>
<evidence type="ECO:0000256" key="6">
    <source>
        <dbReference type="ARBA" id="ARBA00022989"/>
    </source>
</evidence>
<gene>
    <name evidence="10" type="ORF">DEJ50_32165</name>
</gene>
<feature type="transmembrane region" description="Helical" evidence="9">
    <location>
        <begin position="190"/>
        <end position="220"/>
    </location>
</feature>
<proteinExistence type="inferred from homology"/>
<evidence type="ECO:0000256" key="2">
    <source>
        <dbReference type="ARBA" id="ARBA00010735"/>
    </source>
</evidence>
<evidence type="ECO:0000256" key="4">
    <source>
        <dbReference type="ARBA" id="ARBA00022475"/>
    </source>
</evidence>
<dbReference type="GO" id="GO:1903785">
    <property type="term" value="P:L-valine transmembrane transport"/>
    <property type="evidence" value="ECO:0007669"/>
    <property type="project" value="TreeGrafter"/>
</dbReference>
<dbReference type="AlphaFoldDB" id="A0A5P2DF04"/>
<dbReference type="Pfam" id="PF03591">
    <property type="entry name" value="AzlC"/>
    <property type="match status" value="1"/>
</dbReference>
<feature type="compositionally biased region" description="Low complexity" evidence="8">
    <location>
        <begin position="225"/>
        <end position="247"/>
    </location>
</feature>